<keyword evidence="3" id="KW-1003">Cell membrane</keyword>
<evidence type="ECO:0000256" key="3">
    <source>
        <dbReference type="ARBA" id="ARBA00022475"/>
    </source>
</evidence>
<dbReference type="NCBIfam" id="TIGR01411">
    <property type="entry name" value="tatAE"/>
    <property type="match status" value="1"/>
</dbReference>
<evidence type="ECO:0000256" key="7">
    <source>
        <dbReference type="ARBA" id="ARBA00023010"/>
    </source>
</evidence>
<dbReference type="InterPro" id="IPR003369">
    <property type="entry name" value="TatA/B/E"/>
</dbReference>
<dbReference type="Pfam" id="PF02416">
    <property type="entry name" value="TatA_B_E"/>
    <property type="match status" value="1"/>
</dbReference>
<feature type="transmembrane region" description="Helical" evidence="9">
    <location>
        <begin position="6"/>
        <end position="22"/>
    </location>
</feature>
<dbReference type="Gene3D" id="1.20.5.3310">
    <property type="match status" value="1"/>
</dbReference>
<sequence length="70" mass="7330">MGSVGPLQIIIVAVVALILFGGRGKISSVMGDLAKGIKSFRKGLKDDDPVIEDDGETIDVKANTSKSKTK</sequence>
<gene>
    <name evidence="10" type="ORF">MNBD_ALPHA06-1362</name>
</gene>
<evidence type="ECO:0000256" key="5">
    <source>
        <dbReference type="ARBA" id="ARBA00022927"/>
    </source>
</evidence>
<dbReference type="HAMAP" id="MF_00236">
    <property type="entry name" value="TatA_E"/>
    <property type="match status" value="1"/>
</dbReference>
<protein>
    <submittedName>
        <fullName evidence="10">Twin-arginine translocation protein TatA</fullName>
    </submittedName>
</protein>
<dbReference type="PANTHER" id="PTHR42982">
    <property type="entry name" value="SEC-INDEPENDENT PROTEIN TRANSLOCASE PROTEIN TATA"/>
    <property type="match status" value="1"/>
</dbReference>
<dbReference type="GO" id="GO:0005886">
    <property type="term" value="C:plasma membrane"/>
    <property type="evidence" value="ECO:0007669"/>
    <property type="project" value="UniProtKB-SubCell"/>
</dbReference>
<evidence type="ECO:0000256" key="9">
    <source>
        <dbReference type="SAM" id="Phobius"/>
    </source>
</evidence>
<dbReference type="AlphaFoldDB" id="A0A3B0SUX7"/>
<dbReference type="PANTHER" id="PTHR42982:SF1">
    <property type="entry name" value="SEC-INDEPENDENT PROTEIN TRANSLOCASE PROTEIN TATA"/>
    <property type="match status" value="1"/>
</dbReference>
<keyword evidence="6 9" id="KW-1133">Transmembrane helix</keyword>
<reference evidence="10" key="1">
    <citation type="submission" date="2018-06" db="EMBL/GenBank/DDBJ databases">
        <authorList>
            <person name="Zhirakovskaya E."/>
        </authorList>
    </citation>
    <scope>NUCLEOTIDE SEQUENCE</scope>
</reference>
<organism evidence="10">
    <name type="scientific">hydrothermal vent metagenome</name>
    <dbReference type="NCBI Taxonomy" id="652676"/>
    <lineage>
        <taxon>unclassified sequences</taxon>
        <taxon>metagenomes</taxon>
        <taxon>ecological metagenomes</taxon>
    </lineage>
</organism>
<name>A0A3B0SUX7_9ZZZZ</name>
<dbReference type="GO" id="GO:0043953">
    <property type="term" value="P:protein transport by the Tat complex"/>
    <property type="evidence" value="ECO:0007669"/>
    <property type="project" value="InterPro"/>
</dbReference>
<proteinExistence type="inferred from homology"/>
<keyword evidence="5" id="KW-0653">Protein transport</keyword>
<evidence type="ECO:0000256" key="2">
    <source>
        <dbReference type="ARBA" id="ARBA00022448"/>
    </source>
</evidence>
<evidence type="ECO:0000256" key="6">
    <source>
        <dbReference type="ARBA" id="ARBA00022989"/>
    </source>
</evidence>
<dbReference type="InterPro" id="IPR006312">
    <property type="entry name" value="TatA/E"/>
</dbReference>
<dbReference type="EMBL" id="UOEE01000292">
    <property type="protein sequence ID" value="VAW00304.1"/>
    <property type="molecule type" value="Genomic_DNA"/>
</dbReference>
<evidence type="ECO:0000256" key="1">
    <source>
        <dbReference type="ARBA" id="ARBA00004162"/>
    </source>
</evidence>
<keyword evidence="7" id="KW-0811">Translocation</keyword>
<evidence type="ECO:0000256" key="8">
    <source>
        <dbReference type="ARBA" id="ARBA00023136"/>
    </source>
</evidence>
<accession>A0A3B0SUX7</accession>
<keyword evidence="2" id="KW-0813">Transport</keyword>
<evidence type="ECO:0000256" key="4">
    <source>
        <dbReference type="ARBA" id="ARBA00022692"/>
    </source>
</evidence>
<comment type="subcellular location">
    <subcellularLocation>
        <location evidence="1">Cell membrane</location>
        <topology evidence="1">Single-pass membrane protein</topology>
    </subcellularLocation>
</comment>
<keyword evidence="4 9" id="KW-0812">Transmembrane</keyword>
<keyword evidence="8 9" id="KW-0472">Membrane</keyword>
<evidence type="ECO:0000313" key="10">
    <source>
        <dbReference type="EMBL" id="VAW00304.1"/>
    </source>
</evidence>